<dbReference type="PRINTS" id="PR00258">
    <property type="entry name" value="SPERACTRCPTR"/>
</dbReference>
<feature type="disulfide bond" evidence="9">
    <location>
        <begin position="227"/>
        <end position="237"/>
    </location>
</feature>
<feature type="domain" description="SRCR" evidence="12">
    <location>
        <begin position="378"/>
        <end position="475"/>
    </location>
</feature>
<evidence type="ECO:0000256" key="3">
    <source>
        <dbReference type="ARBA" id="ARBA00022729"/>
    </source>
</evidence>
<feature type="disulfide bond" evidence="9">
    <location>
        <begin position="665"/>
        <end position="675"/>
    </location>
</feature>
<evidence type="ECO:0000256" key="8">
    <source>
        <dbReference type="ARBA" id="ARBA00023180"/>
    </source>
</evidence>
<dbReference type="Proteomes" id="UP000694845">
    <property type="component" value="Unplaced"/>
</dbReference>
<evidence type="ECO:0000256" key="9">
    <source>
        <dbReference type="PROSITE-ProRule" id="PRU00196"/>
    </source>
</evidence>
<sequence>MHTAEFHCLRKCGYCCLSLVVLLVITLVISSSGQRIDQFEVRLSDGILGPHEGRLEVYYALGDSWGVVTSTGWGLAEANVVCRQLGFLASFPAAVGHTFSTDLRTSVVDRIKCSGSETRLDQCVNRGWLCSGDCSSDNHVGVRCLTKALPQQLYQVRLTGSTSQFEGLVEVRYNDYWGPVCGTGSAFDFLCAVTVCRQLGYGPPKHYRILSETDPESRPKLIHSASCHMWHRSLLDCEVNGADGTVCSPSHPAAYVACNRPADLYPLYLDSLSNRYEGAVRIYSDGQFGTVCNTNWTLTEAEVVCRQLGYGLPVGPNVPSENLAGPSYEPILLDAVQCDSGESFLAECSHKPFRDTTCQKQDEASVQCQRPELEDFSLRIADGNAYQGRLEVAFRGQWMAICNDTWDLAAANVSCRQIGLGPARSVSAEFDFQPQFVVWNEVACQGTEERLDLCKTSQTGQYSCSSGKLAGVTCSPYRVPNPNADKIRLIAGILPHDGAVQLYKNSIWQAVCPSRWDNRDAVVACRHLGYHGAVHNNAFNTEGPFYMDNVACQGSEVNLTSCSHSVLTPGARCEGDIQAGVTCNPFTGIKSLTATTLRLVGGDTLQEGQLQVYFAGVWGTVCSDKAWDMNASHVACRQLGYERAEKTGTGNKEKGMEFLLGRVECLGTELMLSACAHAPWGQVSCPPNQAATVVCKDRPGQKMDSGVSEWLYIGIVIAVIVIVLISVLATCVTWSMKKKKAERRIREGPDHHNVRHEHLEQRSAEPEARRQETAETKML</sequence>
<feature type="disulfide bond" evidence="9">
    <location>
        <begin position="338"/>
        <end position="348"/>
    </location>
</feature>
<dbReference type="FunFam" id="3.10.250.10:FF:000001">
    <property type="entry name" value="Lysyl oxidase 4 isoform X1"/>
    <property type="match status" value="1"/>
</dbReference>
<dbReference type="PANTHER" id="PTHR48071">
    <property type="entry name" value="SRCR DOMAIN-CONTAINING PROTEIN"/>
    <property type="match status" value="1"/>
</dbReference>
<dbReference type="FunFam" id="3.10.250.10:FF:000032">
    <property type="entry name" value="Si:dkey-14d8.20"/>
    <property type="match status" value="1"/>
</dbReference>
<evidence type="ECO:0000259" key="12">
    <source>
        <dbReference type="PROSITE" id="PS50287"/>
    </source>
</evidence>
<feature type="domain" description="SRCR" evidence="12">
    <location>
        <begin position="41"/>
        <end position="145"/>
    </location>
</feature>
<keyword evidence="4" id="KW-0677">Repeat</keyword>
<feature type="disulfide bond" evidence="9">
    <location>
        <begin position="113"/>
        <end position="123"/>
    </location>
</feature>
<dbReference type="InterPro" id="IPR036772">
    <property type="entry name" value="SRCR-like_dom_sf"/>
</dbReference>
<evidence type="ECO:0000256" key="1">
    <source>
        <dbReference type="ARBA" id="ARBA00004167"/>
    </source>
</evidence>
<dbReference type="GO" id="GO:0016020">
    <property type="term" value="C:membrane"/>
    <property type="evidence" value="ECO:0007669"/>
    <property type="project" value="UniProtKB-SubCell"/>
</dbReference>
<feature type="domain" description="SRCR" evidence="12">
    <location>
        <begin position="156"/>
        <end position="259"/>
    </location>
</feature>
<feature type="domain" description="SRCR" evidence="12">
    <location>
        <begin position="267"/>
        <end position="369"/>
    </location>
</feature>
<protein>
    <submittedName>
        <fullName evidence="14">Scavenger receptor cysteine-rich domain superfamily protein-like</fullName>
    </submittedName>
</protein>
<dbReference type="PANTHER" id="PTHR48071:SF18">
    <property type="entry name" value="DELETED IN MALIGNANT BRAIN TUMORS 1 PROTEIN-RELATED"/>
    <property type="match status" value="1"/>
</dbReference>
<evidence type="ECO:0000256" key="5">
    <source>
        <dbReference type="ARBA" id="ARBA00022989"/>
    </source>
</evidence>
<dbReference type="InterPro" id="IPR001190">
    <property type="entry name" value="SRCR"/>
</dbReference>
<keyword evidence="13" id="KW-1185">Reference proteome</keyword>
<dbReference type="RefSeq" id="XP_022098581.1">
    <property type="nucleotide sequence ID" value="XM_022242889.1"/>
</dbReference>
<dbReference type="OMA" id="WMAICND"/>
<dbReference type="SMART" id="SM00202">
    <property type="entry name" value="SR"/>
    <property type="match status" value="6"/>
</dbReference>
<evidence type="ECO:0000256" key="2">
    <source>
        <dbReference type="ARBA" id="ARBA00022692"/>
    </source>
</evidence>
<evidence type="ECO:0000256" key="7">
    <source>
        <dbReference type="ARBA" id="ARBA00023157"/>
    </source>
</evidence>
<dbReference type="Pfam" id="PF00530">
    <property type="entry name" value="SRCR"/>
    <property type="match status" value="6"/>
</dbReference>
<evidence type="ECO:0000313" key="14">
    <source>
        <dbReference type="RefSeq" id="XP_022098581.1"/>
    </source>
</evidence>
<feature type="region of interest" description="Disordered" evidence="10">
    <location>
        <begin position="742"/>
        <end position="779"/>
    </location>
</feature>
<feature type="transmembrane region" description="Helical" evidence="11">
    <location>
        <begin position="12"/>
        <end position="30"/>
    </location>
</feature>
<dbReference type="GeneID" id="110983560"/>
<comment type="subcellular location">
    <subcellularLocation>
        <location evidence="1">Membrane</location>
        <topology evidence="1">Single-pass membrane protein</topology>
    </subcellularLocation>
</comment>
<evidence type="ECO:0000256" key="4">
    <source>
        <dbReference type="ARBA" id="ARBA00022737"/>
    </source>
</evidence>
<evidence type="ECO:0000256" key="10">
    <source>
        <dbReference type="SAM" id="MobiDB-lite"/>
    </source>
</evidence>
<feature type="compositionally biased region" description="Basic and acidic residues" evidence="10">
    <location>
        <begin position="744"/>
        <end position="779"/>
    </location>
</feature>
<keyword evidence="5 11" id="KW-1133">Transmembrane helix</keyword>
<accession>A0A8B7Z5H1</accession>
<dbReference type="KEGG" id="aplc:110983560"/>
<dbReference type="OrthoDB" id="547291at2759"/>
<dbReference type="AlphaFoldDB" id="A0A8B7Z5H1"/>
<comment type="caution">
    <text evidence="9">Lacks conserved residue(s) required for the propagation of feature annotation.</text>
</comment>
<evidence type="ECO:0000256" key="11">
    <source>
        <dbReference type="SAM" id="Phobius"/>
    </source>
</evidence>
<feature type="transmembrane region" description="Helical" evidence="11">
    <location>
        <begin position="710"/>
        <end position="736"/>
    </location>
</feature>
<feature type="disulfide bond" evidence="9">
    <location>
        <begin position="444"/>
        <end position="454"/>
    </location>
</feature>
<proteinExistence type="predicted"/>
<keyword evidence="3" id="KW-0732">Signal</keyword>
<gene>
    <name evidence="14" type="primary">LOC110983560</name>
</gene>
<organism evidence="13 14">
    <name type="scientific">Acanthaster planci</name>
    <name type="common">Crown-of-thorns starfish</name>
    <dbReference type="NCBI Taxonomy" id="133434"/>
    <lineage>
        <taxon>Eukaryota</taxon>
        <taxon>Metazoa</taxon>
        <taxon>Echinodermata</taxon>
        <taxon>Eleutherozoa</taxon>
        <taxon>Asterozoa</taxon>
        <taxon>Asteroidea</taxon>
        <taxon>Valvatacea</taxon>
        <taxon>Valvatida</taxon>
        <taxon>Acanthasteridae</taxon>
        <taxon>Acanthaster</taxon>
    </lineage>
</organism>
<dbReference type="PROSITE" id="PS50287">
    <property type="entry name" value="SRCR_2"/>
    <property type="match status" value="6"/>
</dbReference>
<keyword evidence="7 9" id="KW-1015">Disulfide bond</keyword>
<reference evidence="14" key="1">
    <citation type="submission" date="2025-08" db="UniProtKB">
        <authorList>
            <consortium name="RefSeq"/>
        </authorList>
    </citation>
    <scope>IDENTIFICATION</scope>
</reference>
<dbReference type="Gene3D" id="3.10.250.10">
    <property type="entry name" value="SRCR-like domain"/>
    <property type="match status" value="6"/>
</dbReference>
<keyword evidence="2 11" id="KW-0812">Transmembrane</keyword>
<dbReference type="SUPFAM" id="SSF56487">
    <property type="entry name" value="SRCR-like"/>
    <property type="match status" value="6"/>
</dbReference>
<feature type="domain" description="SRCR" evidence="12">
    <location>
        <begin position="487"/>
        <end position="584"/>
    </location>
</feature>
<dbReference type="FunFam" id="3.10.250.10:FF:000016">
    <property type="entry name" value="Scavenger receptor cysteine-rich protein type 12"/>
    <property type="match status" value="4"/>
</dbReference>
<keyword evidence="8" id="KW-0325">Glycoprotein</keyword>
<evidence type="ECO:0000313" key="13">
    <source>
        <dbReference type="Proteomes" id="UP000694845"/>
    </source>
</evidence>
<keyword evidence="6 11" id="KW-0472">Membrane</keyword>
<name>A0A8B7Z5H1_ACAPL</name>
<feature type="disulfide bond" evidence="9">
    <location>
        <begin position="552"/>
        <end position="562"/>
    </location>
</feature>
<feature type="domain" description="SRCR" evidence="12">
    <location>
        <begin position="597"/>
        <end position="696"/>
    </location>
</feature>
<evidence type="ECO:0000256" key="6">
    <source>
        <dbReference type="ARBA" id="ARBA00023136"/>
    </source>
</evidence>